<gene>
    <name evidence="2" type="ORF">KME07_12380</name>
</gene>
<sequence>MNNPLRRLKQIPWTPLFWVSLLTLFWASVIDQLLRLGLIYVDLIGRALTLLFTPPLSIIVGLAAAVGLGALAVVFLEILYPQMMISTGVLWALLLCLFLMLVIRSLLPLPTILLEPSYSMLIGAMLGIFMKGKPYWR</sequence>
<reference evidence="2" key="2">
    <citation type="journal article" date="2022" name="Microbiol. Resour. Announc.">
        <title>Metagenome Sequencing to Explore Phylogenomics of Terrestrial Cyanobacteria.</title>
        <authorList>
            <person name="Ward R.D."/>
            <person name="Stajich J.E."/>
            <person name="Johansen J.R."/>
            <person name="Huntemann M."/>
            <person name="Clum A."/>
            <person name="Foster B."/>
            <person name="Foster B."/>
            <person name="Roux S."/>
            <person name="Palaniappan K."/>
            <person name="Varghese N."/>
            <person name="Mukherjee S."/>
            <person name="Reddy T.B.K."/>
            <person name="Daum C."/>
            <person name="Copeland A."/>
            <person name="Chen I.A."/>
            <person name="Ivanova N.N."/>
            <person name="Kyrpides N.C."/>
            <person name="Shapiro N."/>
            <person name="Eloe-Fadrosh E.A."/>
            <person name="Pietrasiak N."/>
        </authorList>
    </citation>
    <scope>NUCLEOTIDE SEQUENCE</scope>
    <source>
        <strain evidence="2">GSE-TBD4-15B</strain>
    </source>
</reference>
<feature type="transmembrane region" description="Helical" evidence="1">
    <location>
        <begin position="88"/>
        <end position="107"/>
    </location>
</feature>
<dbReference type="EMBL" id="JAHHHV010000066">
    <property type="protein sequence ID" value="MBW4466216.1"/>
    <property type="molecule type" value="Genomic_DNA"/>
</dbReference>
<evidence type="ECO:0000256" key="1">
    <source>
        <dbReference type="SAM" id="Phobius"/>
    </source>
</evidence>
<feature type="transmembrane region" description="Helical" evidence="1">
    <location>
        <begin position="12"/>
        <end position="30"/>
    </location>
</feature>
<accession>A0A951U589</accession>
<evidence type="ECO:0000313" key="2">
    <source>
        <dbReference type="EMBL" id="MBW4466216.1"/>
    </source>
</evidence>
<dbReference type="Proteomes" id="UP000707356">
    <property type="component" value="Unassembled WGS sequence"/>
</dbReference>
<proteinExistence type="predicted"/>
<keyword evidence="1" id="KW-0812">Transmembrane</keyword>
<protein>
    <submittedName>
        <fullName evidence="2">Peptide chain release factor 1</fullName>
    </submittedName>
</protein>
<organism evidence="2 3">
    <name type="scientific">Pegethrix bostrychoides GSE-TBD4-15B</name>
    <dbReference type="NCBI Taxonomy" id="2839662"/>
    <lineage>
        <taxon>Bacteria</taxon>
        <taxon>Bacillati</taxon>
        <taxon>Cyanobacteriota</taxon>
        <taxon>Cyanophyceae</taxon>
        <taxon>Oculatellales</taxon>
        <taxon>Oculatellaceae</taxon>
        <taxon>Pegethrix</taxon>
    </lineage>
</organism>
<keyword evidence="1" id="KW-1133">Transmembrane helix</keyword>
<comment type="caution">
    <text evidence="2">The sequence shown here is derived from an EMBL/GenBank/DDBJ whole genome shotgun (WGS) entry which is preliminary data.</text>
</comment>
<dbReference type="AlphaFoldDB" id="A0A951U589"/>
<name>A0A951U589_9CYAN</name>
<evidence type="ECO:0000313" key="3">
    <source>
        <dbReference type="Proteomes" id="UP000707356"/>
    </source>
</evidence>
<feature type="transmembrane region" description="Helical" evidence="1">
    <location>
        <begin position="113"/>
        <end position="130"/>
    </location>
</feature>
<keyword evidence="1" id="KW-0472">Membrane</keyword>
<reference evidence="2" key="1">
    <citation type="submission" date="2021-05" db="EMBL/GenBank/DDBJ databases">
        <authorList>
            <person name="Pietrasiak N."/>
            <person name="Ward R."/>
            <person name="Stajich J.E."/>
            <person name="Kurbessoian T."/>
        </authorList>
    </citation>
    <scope>NUCLEOTIDE SEQUENCE</scope>
    <source>
        <strain evidence="2">GSE-TBD4-15B</strain>
    </source>
</reference>
<feature type="transmembrane region" description="Helical" evidence="1">
    <location>
        <begin position="50"/>
        <end position="76"/>
    </location>
</feature>